<keyword evidence="2 4" id="KW-0560">Oxidoreductase</keyword>
<evidence type="ECO:0000256" key="1">
    <source>
        <dbReference type="ARBA" id="ARBA00006252"/>
    </source>
</evidence>
<evidence type="ECO:0000313" key="4">
    <source>
        <dbReference type="EMBL" id="MBW6436868.1"/>
    </source>
</evidence>
<dbReference type="PANTHER" id="PTHR10204:SF34">
    <property type="entry name" value="NAD(P)H DEHYDROGENASE [QUINONE] 1 ISOFORM 1"/>
    <property type="match status" value="1"/>
</dbReference>
<name>A0ABS7B9D2_9ACTN</name>
<dbReference type="EC" id="1.6.99.-" evidence="4"/>
<protein>
    <submittedName>
        <fullName evidence="4">NAD(P)H oxidoreductase</fullName>
        <ecNumber evidence="4">1.6.99.-</ecNumber>
    </submittedName>
</protein>
<sequence>MSRPHALVVVAHPRPDSLTAAAAARAHGMLAADGWTVDLLDLYREGFDPVLRPDDEPDWNDAAKEYSAEVRAHMARITAADLIVVVFPVWWWGLPAIAKGWVDRVWNRGFAYEPSTLEGKRMRWVGLAAGSAAHYTTHGFDKAIDLQLRVGISGYCGITDATVHLVYDTLGEPDVTGIDEVLASPAGSAPAGRIR</sequence>
<comment type="caution">
    <text evidence="4">The sequence shown here is derived from an EMBL/GenBank/DDBJ whole genome shotgun (WGS) entry which is preliminary data.</text>
</comment>
<evidence type="ECO:0000259" key="3">
    <source>
        <dbReference type="Pfam" id="PF02525"/>
    </source>
</evidence>
<proteinExistence type="inferred from homology"/>
<dbReference type="Gene3D" id="3.40.50.360">
    <property type="match status" value="1"/>
</dbReference>
<gene>
    <name evidence="4" type="ORF">KZ829_24290</name>
</gene>
<dbReference type="InterPro" id="IPR051545">
    <property type="entry name" value="NAD(P)H_dehydrogenase_qn"/>
</dbReference>
<dbReference type="SUPFAM" id="SSF52218">
    <property type="entry name" value="Flavoproteins"/>
    <property type="match status" value="1"/>
</dbReference>
<dbReference type="Proteomes" id="UP001519863">
    <property type="component" value="Unassembled WGS sequence"/>
</dbReference>
<dbReference type="NCBIfam" id="NF007280">
    <property type="entry name" value="PRK09739.1"/>
    <property type="match status" value="1"/>
</dbReference>
<evidence type="ECO:0000313" key="5">
    <source>
        <dbReference type="Proteomes" id="UP001519863"/>
    </source>
</evidence>
<dbReference type="InterPro" id="IPR029039">
    <property type="entry name" value="Flavoprotein-like_sf"/>
</dbReference>
<comment type="similarity">
    <text evidence="1">Belongs to the NAD(P)H dehydrogenase (quinone) family.</text>
</comment>
<dbReference type="InterPro" id="IPR003680">
    <property type="entry name" value="Flavodoxin_fold"/>
</dbReference>
<dbReference type="PANTHER" id="PTHR10204">
    <property type="entry name" value="NAD P H OXIDOREDUCTASE-RELATED"/>
    <property type="match status" value="1"/>
</dbReference>
<dbReference type="EMBL" id="JAHXZI010000013">
    <property type="protein sequence ID" value="MBW6436868.1"/>
    <property type="molecule type" value="Genomic_DNA"/>
</dbReference>
<reference evidence="4 5" key="1">
    <citation type="journal article" date="2013" name="Antonie Van Leeuwenhoek">
        <title>Actinoplanes hulinensis sp. nov., a novel actinomycete isolated from soybean root (Glycine max (L.) Merr).</title>
        <authorList>
            <person name="Shen Y."/>
            <person name="Liu C."/>
            <person name="Wang X."/>
            <person name="Zhao J."/>
            <person name="Jia F."/>
            <person name="Zhang Y."/>
            <person name="Wang L."/>
            <person name="Yang D."/>
            <person name="Xiang W."/>
        </authorList>
    </citation>
    <scope>NUCLEOTIDE SEQUENCE [LARGE SCALE GENOMIC DNA]</scope>
    <source>
        <strain evidence="4 5">NEAU-M9</strain>
    </source>
</reference>
<evidence type="ECO:0000256" key="2">
    <source>
        <dbReference type="ARBA" id="ARBA00023002"/>
    </source>
</evidence>
<organism evidence="4 5">
    <name type="scientific">Actinoplanes hulinensis</name>
    <dbReference type="NCBI Taxonomy" id="1144547"/>
    <lineage>
        <taxon>Bacteria</taxon>
        <taxon>Bacillati</taxon>
        <taxon>Actinomycetota</taxon>
        <taxon>Actinomycetes</taxon>
        <taxon>Micromonosporales</taxon>
        <taxon>Micromonosporaceae</taxon>
        <taxon>Actinoplanes</taxon>
    </lineage>
</organism>
<keyword evidence="5" id="KW-1185">Reference proteome</keyword>
<dbReference type="RefSeq" id="WP_220146227.1">
    <property type="nucleotide sequence ID" value="NZ_JAHXZI010000013.1"/>
</dbReference>
<dbReference type="Pfam" id="PF02525">
    <property type="entry name" value="Flavodoxin_2"/>
    <property type="match status" value="1"/>
</dbReference>
<feature type="domain" description="Flavodoxin-like fold" evidence="3">
    <location>
        <begin position="5"/>
        <end position="174"/>
    </location>
</feature>
<dbReference type="GO" id="GO:0016491">
    <property type="term" value="F:oxidoreductase activity"/>
    <property type="evidence" value="ECO:0007669"/>
    <property type="project" value="UniProtKB-KW"/>
</dbReference>
<accession>A0ABS7B9D2</accession>